<organism evidence="1 2">
    <name type="scientific">Lupinus albus</name>
    <name type="common">White lupine</name>
    <name type="synonym">Lupinus termis</name>
    <dbReference type="NCBI Taxonomy" id="3870"/>
    <lineage>
        <taxon>Eukaryota</taxon>
        <taxon>Viridiplantae</taxon>
        <taxon>Streptophyta</taxon>
        <taxon>Embryophyta</taxon>
        <taxon>Tracheophyta</taxon>
        <taxon>Spermatophyta</taxon>
        <taxon>Magnoliopsida</taxon>
        <taxon>eudicotyledons</taxon>
        <taxon>Gunneridae</taxon>
        <taxon>Pentapetalae</taxon>
        <taxon>rosids</taxon>
        <taxon>fabids</taxon>
        <taxon>Fabales</taxon>
        <taxon>Fabaceae</taxon>
        <taxon>Papilionoideae</taxon>
        <taxon>50 kb inversion clade</taxon>
        <taxon>genistoids sensu lato</taxon>
        <taxon>core genistoids</taxon>
        <taxon>Genisteae</taxon>
        <taxon>Lupinus</taxon>
    </lineage>
</organism>
<protein>
    <submittedName>
        <fullName evidence="1">Uncharacterized protein</fullName>
    </submittedName>
</protein>
<dbReference type="OrthoDB" id="1917248at2759"/>
<reference evidence="2" key="1">
    <citation type="journal article" date="2020" name="Nat. Commun.">
        <title>Genome sequence of the cluster root forming white lupin.</title>
        <authorList>
            <person name="Hufnagel B."/>
            <person name="Marques A."/>
            <person name="Soriano A."/>
            <person name="Marques L."/>
            <person name="Divol F."/>
            <person name="Doumas P."/>
            <person name="Sallet E."/>
            <person name="Mancinotti D."/>
            <person name="Carrere S."/>
            <person name="Marande W."/>
            <person name="Arribat S."/>
            <person name="Keller J."/>
            <person name="Huneau C."/>
            <person name="Blein T."/>
            <person name="Aime D."/>
            <person name="Laguerre M."/>
            <person name="Taylor J."/>
            <person name="Schubert V."/>
            <person name="Nelson M."/>
            <person name="Geu-Flores F."/>
            <person name="Crespi M."/>
            <person name="Gallardo-Guerrero K."/>
            <person name="Delaux P.-M."/>
            <person name="Salse J."/>
            <person name="Berges H."/>
            <person name="Guyot R."/>
            <person name="Gouzy J."/>
            <person name="Peret B."/>
        </authorList>
    </citation>
    <scope>NUCLEOTIDE SEQUENCE [LARGE SCALE GENOMIC DNA]</scope>
    <source>
        <strain evidence="2">cv. Amiga</strain>
    </source>
</reference>
<keyword evidence="2" id="KW-1185">Reference proteome</keyword>
<proteinExistence type="predicted"/>
<gene>
    <name evidence="1" type="ORF">Lalb_Chr16g0381801</name>
</gene>
<comment type="caution">
    <text evidence="1">The sequence shown here is derived from an EMBL/GenBank/DDBJ whole genome shotgun (WGS) entry which is preliminary data.</text>
</comment>
<dbReference type="AlphaFoldDB" id="A0A6A4P8M8"/>
<sequence length="235" mass="27256">MDQLGKYIETEIPDLWEYYQNFDDPDDDNTNWLSSTVDSQNVKTTEDHTREPCYKVKNDIVGVDVSIEELKIKSELEIEIEKYLEEEIEESIYHLGLKLHRIYQHRKERKNKEASKSKAISEVNLSIKMEGGTKNEIKEINKEVADKGYSRSNSRPENVKVKNAFRNNEFDWVKNLRGGSRPVSVNMLSCRLKCKNTDPNVLSKCNKLVSAREKKTGQGKRSVSVEKKLQLGWKV</sequence>
<evidence type="ECO:0000313" key="2">
    <source>
        <dbReference type="Proteomes" id="UP000447434"/>
    </source>
</evidence>
<name>A0A6A4P8M8_LUPAL</name>
<evidence type="ECO:0000313" key="1">
    <source>
        <dbReference type="EMBL" id="KAE9596984.1"/>
    </source>
</evidence>
<dbReference type="EMBL" id="WOCE01000016">
    <property type="protein sequence ID" value="KAE9596984.1"/>
    <property type="molecule type" value="Genomic_DNA"/>
</dbReference>
<dbReference type="Proteomes" id="UP000447434">
    <property type="component" value="Chromosome 16"/>
</dbReference>
<accession>A0A6A4P8M8</accession>